<dbReference type="Proteomes" id="UP000782312">
    <property type="component" value="Unassembled WGS sequence"/>
</dbReference>
<dbReference type="SUPFAM" id="SSF103378">
    <property type="entry name" value="2-methylcitrate dehydratase PrpD"/>
    <property type="match status" value="1"/>
</dbReference>
<dbReference type="Pfam" id="PF19305">
    <property type="entry name" value="MmgE_PrpD_C"/>
    <property type="match status" value="1"/>
</dbReference>
<dbReference type="AlphaFoldDB" id="A0A932I0N4"/>
<evidence type="ECO:0000256" key="1">
    <source>
        <dbReference type="ARBA" id="ARBA00006174"/>
    </source>
</evidence>
<evidence type="ECO:0000259" key="3">
    <source>
        <dbReference type="Pfam" id="PF19305"/>
    </source>
</evidence>
<proteinExistence type="inferred from homology"/>
<feature type="domain" description="MmgE/PrpD N-terminal" evidence="2">
    <location>
        <begin position="12"/>
        <end position="241"/>
    </location>
</feature>
<evidence type="ECO:0000259" key="2">
    <source>
        <dbReference type="Pfam" id="PF03972"/>
    </source>
</evidence>
<reference evidence="4" key="1">
    <citation type="submission" date="2020-07" db="EMBL/GenBank/DDBJ databases">
        <title>Huge and variable diversity of episymbiotic CPR bacteria and DPANN archaea in groundwater ecosystems.</title>
        <authorList>
            <person name="He C.Y."/>
            <person name="Keren R."/>
            <person name="Whittaker M."/>
            <person name="Farag I.F."/>
            <person name="Doudna J."/>
            <person name="Cate J.H.D."/>
            <person name="Banfield J.F."/>
        </authorList>
    </citation>
    <scope>NUCLEOTIDE SEQUENCE</scope>
    <source>
        <strain evidence="4">NC_groundwater_763_Ag_S-0.2um_68_21</strain>
    </source>
</reference>
<protein>
    <submittedName>
        <fullName evidence="4">MmgE/PrpD family protein</fullName>
    </submittedName>
</protein>
<organism evidence="4 5">
    <name type="scientific">Tectimicrobiota bacterium</name>
    <dbReference type="NCBI Taxonomy" id="2528274"/>
    <lineage>
        <taxon>Bacteria</taxon>
        <taxon>Pseudomonadati</taxon>
        <taxon>Nitrospinota/Tectimicrobiota group</taxon>
        <taxon>Candidatus Tectimicrobiota</taxon>
    </lineage>
</organism>
<dbReference type="EMBL" id="JACPUR010000035">
    <property type="protein sequence ID" value="MBI3128797.1"/>
    <property type="molecule type" value="Genomic_DNA"/>
</dbReference>
<dbReference type="InterPro" id="IPR042183">
    <property type="entry name" value="MmgE/PrpD_sf_1"/>
</dbReference>
<dbReference type="InterPro" id="IPR036148">
    <property type="entry name" value="MmgE/PrpD_sf"/>
</dbReference>
<evidence type="ECO:0000313" key="5">
    <source>
        <dbReference type="Proteomes" id="UP000782312"/>
    </source>
</evidence>
<evidence type="ECO:0000313" key="4">
    <source>
        <dbReference type="EMBL" id="MBI3128797.1"/>
    </source>
</evidence>
<dbReference type="InterPro" id="IPR045336">
    <property type="entry name" value="MmgE_PrpD_N"/>
</dbReference>
<feature type="domain" description="MmgE/PrpD C-terminal" evidence="3">
    <location>
        <begin position="279"/>
        <end position="438"/>
    </location>
</feature>
<dbReference type="InterPro" id="IPR045337">
    <property type="entry name" value="MmgE_PrpD_C"/>
</dbReference>
<dbReference type="GO" id="GO:0016829">
    <property type="term" value="F:lyase activity"/>
    <property type="evidence" value="ECO:0007669"/>
    <property type="project" value="InterPro"/>
</dbReference>
<comment type="caution">
    <text evidence="4">The sequence shown here is derived from an EMBL/GenBank/DDBJ whole genome shotgun (WGS) entry which is preliminary data.</text>
</comment>
<dbReference type="InterPro" id="IPR005656">
    <property type="entry name" value="MmgE_PrpD"/>
</dbReference>
<dbReference type="Pfam" id="PF03972">
    <property type="entry name" value="MmgE_PrpD_N"/>
    <property type="match status" value="1"/>
</dbReference>
<sequence>MPDDRPYPATAELARRIAQARVEDVDPPARAKAREAVVDTLGVALAGSREECARLARELAAREGGAPKAALWGGGGRTSLTWAAFANGTAGHALDFDDTDFILLGHPSVVLAPALIALAGERGRDGAHLLAAYAVGFETLRALGRALNPRHYRRGFHATATLGTVGAAAACAHLLRLGEERTRHALSLAASQAAGLGCNFGTMTKPFHAGQASRAGLLAALLAEAGFTSGPDALETGFTAALAAEGIGPGVERFADWEGALRSWGPPWDIEGGVSVKLHPCCAMTHTAIDAMLALRETEGIRPGEVESLGAKSSAMAQKILRYSTASNGLEGKFSMQFCLASALADGRVGLPQFEDQGVQRPLVQDLQRRASFGLDPALDPESHRAEVWVRLKDGREARRAETLPRGHAERPVPEGELRAKFLECAALALPPQKAQAAWDAWWEVEGAGDVGKLAEMLG</sequence>
<comment type="similarity">
    <text evidence="1">Belongs to the PrpD family.</text>
</comment>
<dbReference type="Gene3D" id="3.30.1330.120">
    <property type="entry name" value="2-methylcitrate dehydratase PrpD"/>
    <property type="match status" value="1"/>
</dbReference>
<name>A0A932I0N4_UNCTE</name>
<dbReference type="InterPro" id="IPR042188">
    <property type="entry name" value="MmgE/PrpD_sf_2"/>
</dbReference>
<gene>
    <name evidence="4" type="ORF">HYZ11_14425</name>
</gene>
<dbReference type="Gene3D" id="1.10.4100.10">
    <property type="entry name" value="2-methylcitrate dehydratase PrpD"/>
    <property type="match status" value="1"/>
</dbReference>
<dbReference type="PANTHER" id="PTHR16943">
    <property type="entry name" value="2-METHYLCITRATE DEHYDRATASE-RELATED"/>
    <property type="match status" value="1"/>
</dbReference>
<accession>A0A932I0N4</accession>
<dbReference type="PANTHER" id="PTHR16943:SF8">
    <property type="entry name" value="2-METHYLCITRATE DEHYDRATASE"/>
    <property type="match status" value="1"/>
</dbReference>